<keyword evidence="4 9" id="KW-0547">Nucleotide-binding</keyword>
<evidence type="ECO:0000313" key="12">
    <source>
        <dbReference type="EMBL" id="KAK2952752.1"/>
    </source>
</evidence>
<dbReference type="Gene3D" id="1.10.510.10">
    <property type="entry name" value="Transferase(Phosphotransferase) domain 1"/>
    <property type="match status" value="1"/>
</dbReference>
<comment type="caution">
    <text evidence="12">The sequence shown here is derived from an EMBL/GenBank/DDBJ whole genome shotgun (WGS) entry which is preliminary data.</text>
</comment>
<evidence type="ECO:0000256" key="6">
    <source>
        <dbReference type="ARBA" id="ARBA00022840"/>
    </source>
</evidence>
<organism evidence="12 13">
    <name type="scientific">Blattamonas nauphoetae</name>
    <dbReference type="NCBI Taxonomy" id="2049346"/>
    <lineage>
        <taxon>Eukaryota</taxon>
        <taxon>Metamonada</taxon>
        <taxon>Preaxostyla</taxon>
        <taxon>Oxymonadida</taxon>
        <taxon>Blattamonas</taxon>
    </lineage>
</organism>
<dbReference type="PROSITE" id="PS50011">
    <property type="entry name" value="PROTEIN_KINASE_DOM"/>
    <property type="match status" value="1"/>
</dbReference>
<evidence type="ECO:0000256" key="3">
    <source>
        <dbReference type="ARBA" id="ARBA00022679"/>
    </source>
</evidence>
<dbReference type="InterPro" id="IPR011009">
    <property type="entry name" value="Kinase-like_dom_sf"/>
</dbReference>
<evidence type="ECO:0000256" key="4">
    <source>
        <dbReference type="ARBA" id="ARBA00022741"/>
    </source>
</evidence>
<accession>A0ABQ9XQ44</accession>
<evidence type="ECO:0000256" key="1">
    <source>
        <dbReference type="ARBA" id="ARBA00012513"/>
    </source>
</evidence>
<keyword evidence="13" id="KW-1185">Reference proteome</keyword>
<evidence type="ECO:0000256" key="10">
    <source>
        <dbReference type="SAM" id="MobiDB-lite"/>
    </source>
</evidence>
<dbReference type="InterPro" id="IPR000719">
    <property type="entry name" value="Prot_kinase_dom"/>
</dbReference>
<dbReference type="Pfam" id="PF00069">
    <property type="entry name" value="Pkinase"/>
    <property type="match status" value="1"/>
</dbReference>
<protein>
    <recommendedName>
        <fullName evidence="1">non-specific serine/threonine protein kinase</fullName>
        <ecNumber evidence="1">2.7.11.1</ecNumber>
    </recommendedName>
</protein>
<keyword evidence="3 12" id="KW-0808">Transferase</keyword>
<feature type="domain" description="Protein kinase" evidence="11">
    <location>
        <begin position="3"/>
        <end position="268"/>
    </location>
</feature>
<evidence type="ECO:0000256" key="5">
    <source>
        <dbReference type="ARBA" id="ARBA00022777"/>
    </source>
</evidence>
<dbReference type="PANTHER" id="PTHR24361:SF433">
    <property type="entry name" value="PROTEIN KINASE DOMAIN-CONTAINING PROTEIN"/>
    <property type="match status" value="1"/>
</dbReference>
<evidence type="ECO:0000256" key="7">
    <source>
        <dbReference type="ARBA" id="ARBA00047899"/>
    </source>
</evidence>
<feature type="binding site" evidence="9">
    <location>
        <position position="32"/>
    </location>
    <ligand>
        <name>ATP</name>
        <dbReference type="ChEBI" id="CHEBI:30616"/>
    </ligand>
</feature>
<dbReference type="EC" id="2.7.11.1" evidence="1"/>
<gene>
    <name evidence="12" type="ORF">BLNAU_12401</name>
</gene>
<reference evidence="12 13" key="1">
    <citation type="journal article" date="2022" name="bioRxiv">
        <title>Genomics of Preaxostyla Flagellates Illuminates Evolutionary Transitions and the Path Towards Mitochondrial Loss.</title>
        <authorList>
            <person name="Novak L.V.F."/>
            <person name="Treitli S.C."/>
            <person name="Pyrih J."/>
            <person name="Halakuc P."/>
            <person name="Pipaliya S.V."/>
            <person name="Vacek V."/>
            <person name="Brzon O."/>
            <person name="Soukal P."/>
            <person name="Eme L."/>
            <person name="Dacks J.B."/>
            <person name="Karnkowska A."/>
            <person name="Elias M."/>
            <person name="Hampl V."/>
        </authorList>
    </citation>
    <scope>NUCLEOTIDE SEQUENCE [LARGE SCALE GENOMIC DNA]</scope>
    <source>
        <strain evidence="12">NAU3</strain>
        <tissue evidence="12">Gut</tissue>
    </source>
</reference>
<comment type="catalytic activity">
    <reaction evidence="8">
        <text>L-seryl-[protein] + ATP = O-phospho-L-seryl-[protein] + ADP + H(+)</text>
        <dbReference type="Rhea" id="RHEA:17989"/>
        <dbReference type="Rhea" id="RHEA-COMP:9863"/>
        <dbReference type="Rhea" id="RHEA-COMP:11604"/>
        <dbReference type="ChEBI" id="CHEBI:15378"/>
        <dbReference type="ChEBI" id="CHEBI:29999"/>
        <dbReference type="ChEBI" id="CHEBI:30616"/>
        <dbReference type="ChEBI" id="CHEBI:83421"/>
        <dbReference type="ChEBI" id="CHEBI:456216"/>
        <dbReference type="EC" id="2.7.11.1"/>
    </reaction>
</comment>
<evidence type="ECO:0000256" key="2">
    <source>
        <dbReference type="ARBA" id="ARBA00022527"/>
    </source>
</evidence>
<dbReference type="EMBL" id="JARBJD010000100">
    <property type="protein sequence ID" value="KAK2952752.1"/>
    <property type="molecule type" value="Genomic_DNA"/>
</dbReference>
<keyword evidence="5 12" id="KW-0418">Kinase</keyword>
<evidence type="ECO:0000259" key="11">
    <source>
        <dbReference type="PROSITE" id="PS50011"/>
    </source>
</evidence>
<dbReference type="PANTHER" id="PTHR24361">
    <property type="entry name" value="MITOGEN-ACTIVATED KINASE KINASE KINASE"/>
    <property type="match status" value="1"/>
</dbReference>
<sequence>MTDKFIRTLGQGSFGSVHEVSKTPTGERFAMKILTFSTESDFAKNEHEIRKLSENQHRNVVGFVEAIEGDNAHFVVLELCSHSLEFEISEAKKVGGKMDVVRVYRVMRDVLDGLAFLHSRGEIYGDLKGSNVLIGSDGTAKLGDFGGVVGTQTLKTNNSAECGTMQFWAPELFSRTVGRESEIGSSAGDMWAFGQLLLEMLTGRWWIVGENAVEIQQSVLGFEIGSICDSVGIVGEVQTLLSLLLSRNPSHRISSAELVRTNRLQSVLGPETPLSRFVTQDHETTRNKLEEHKRTQELLRHQDQHTIQRLELELKTRNETIVRMERELAESRSNQPQPPLQPAPHSSGVRSNGPLASSAARQGTVVRSQIGAAAIELFYQTMWRVSGNVFTKTQNSKASLVSFEFGAEVARLSLIIRKGPNYSFIFGIISSSLGNEALTDYFPKLKGGAGWDLYPDFRRARQNWKDTNYGSACLEGREGQRVVLEADGREGKRTLKLSQDYEPNQCSLTSE</sequence>
<evidence type="ECO:0000313" key="13">
    <source>
        <dbReference type="Proteomes" id="UP001281761"/>
    </source>
</evidence>
<dbReference type="CDD" id="cd00180">
    <property type="entry name" value="PKc"/>
    <property type="match status" value="1"/>
</dbReference>
<dbReference type="InterPro" id="IPR053235">
    <property type="entry name" value="Ser_Thr_kinase"/>
</dbReference>
<dbReference type="SMART" id="SM00220">
    <property type="entry name" value="S_TKc"/>
    <property type="match status" value="1"/>
</dbReference>
<evidence type="ECO:0000256" key="8">
    <source>
        <dbReference type="ARBA" id="ARBA00048679"/>
    </source>
</evidence>
<dbReference type="SUPFAM" id="SSF56112">
    <property type="entry name" value="Protein kinase-like (PK-like)"/>
    <property type="match status" value="1"/>
</dbReference>
<dbReference type="PROSITE" id="PS00107">
    <property type="entry name" value="PROTEIN_KINASE_ATP"/>
    <property type="match status" value="1"/>
</dbReference>
<dbReference type="GO" id="GO:0004709">
    <property type="term" value="F:MAP kinase kinase kinase activity"/>
    <property type="evidence" value="ECO:0007669"/>
    <property type="project" value="UniProtKB-EC"/>
</dbReference>
<dbReference type="Proteomes" id="UP001281761">
    <property type="component" value="Unassembled WGS sequence"/>
</dbReference>
<feature type="region of interest" description="Disordered" evidence="10">
    <location>
        <begin position="328"/>
        <end position="362"/>
    </location>
</feature>
<name>A0ABQ9XQ44_9EUKA</name>
<keyword evidence="6 9" id="KW-0067">ATP-binding</keyword>
<dbReference type="InterPro" id="IPR017441">
    <property type="entry name" value="Protein_kinase_ATP_BS"/>
</dbReference>
<evidence type="ECO:0000256" key="9">
    <source>
        <dbReference type="PROSITE-ProRule" id="PRU10141"/>
    </source>
</evidence>
<keyword evidence="2" id="KW-0723">Serine/threonine-protein kinase</keyword>
<comment type="catalytic activity">
    <reaction evidence="7">
        <text>L-threonyl-[protein] + ATP = O-phospho-L-threonyl-[protein] + ADP + H(+)</text>
        <dbReference type="Rhea" id="RHEA:46608"/>
        <dbReference type="Rhea" id="RHEA-COMP:11060"/>
        <dbReference type="Rhea" id="RHEA-COMP:11605"/>
        <dbReference type="ChEBI" id="CHEBI:15378"/>
        <dbReference type="ChEBI" id="CHEBI:30013"/>
        <dbReference type="ChEBI" id="CHEBI:30616"/>
        <dbReference type="ChEBI" id="CHEBI:61977"/>
        <dbReference type="ChEBI" id="CHEBI:456216"/>
        <dbReference type="EC" id="2.7.11.1"/>
    </reaction>
</comment>
<proteinExistence type="predicted"/>